<evidence type="ECO:0000256" key="5">
    <source>
        <dbReference type="HAMAP-Rule" id="MF_00731"/>
    </source>
</evidence>
<comment type="pathway">
    <text evidence="5">Quinol/quinone metabolism; 1,4-dihydroxy-2-naphthoate biosynthesis; 1,4-dihydroxy-2-naphthoate from chorismate: step 5/7.</text>
</comment>
<dbReference type="PROSITE" id="PS00455">
    <property type="entry name" value="AMP_BINDING"/>
    <property type="match status" value="1"/>
</dbReference>
<dbReference type="InterPro" id="IPR045851">
    <property type="entry name" value="AMP-bd_C_sf"/>
</dbReference>
<keyword evidence="3 5" id="KW-0547">Nucleotide-binding</keyword>
<dbReference type="InterPro" id="IPR000873">
    <property type="entry name" value="AMP-dep_synth/lig_dom"/>
</dbReference>
<dbReference type="InterPro" id="IPR042099">
    <property type="entry name" value="ANL_N_sf"/>
</dbReference>
<organism evidence="8 9">
    <name type="scientific">Ligilactobacillus salitolerans</name>
    <dbReference type="NCBI Taxonomy" id="1808352"/>
    <lineage>
        <taxon>Bacteria</taxon>
        <taxon>Bacillati</taxon>
        <taxon>Bacillota</taxon>
        <taxon>Bacilli</taxon>
        <taxon>Lactobacillales</taxon>
        <taxon>Lactobacillaceae</taxon>
        <taxon>Ligilactobacillus</taxon>
    </lineage>
</organism>
<evidence type="ECO:0000256" key="1">
    <source>
        <dbReference type="ARBA" id="ARBA00022428"/>
    </source>
</evidence>
<evidence type="ECO:0000313" key="8">
    <source>
        <dbReference type="EMBL" id="GBG94742.1"/>
    </source>
</evidence>
<accession>A0A401IT87</accession>
<proteinExistence type="inferred from homology"/>
<dbReference type="InterPro" id="IPR025110">
    <property type="entry name" value="AMP-bd_C"/>
</dbReference>
<keyword evidence="4 5" id="KW-0067">ATP-binding</keyword>
<evidence type="ECO:0000256" key="3">
    <source>
        <dbReference type="ARBA" id="ARBA00022741"/>
    </source>
</evidence>
<dbReference type="UniPathway" id="UPA01057">
    <property type="reaction ID" value="UER00166"/>
</dbReference>
<dbReference type="EC" id="6.2.1.26" evidence="5"/>
<dbReference type="PANTHER" id="PTHR43201:SF5">
    <property type="entry name" value="MEDIUM-CHAIN ACYL-COA LIGASE ACSF2, MITOCHONDRIAL"/>
    <property type="match status" value="1"/>
</dbReference>
<dbReference type="EMBL" id="BFFP01000017">
    <property type="protein sequence ID" value="GBG94742.1"/>
    <property type="molecule type" value="Genomic_DNA"/>
</dbReference>
<dbReference type="Gene3D" id="3.30.300.30">
    <property type="match status" value="1"/>
</dbReference>
<dbReference type="PANTHER" id="PTHR43201">
    <property type="entry name" value="ACYL-COA SYNTHETASE"/>
    <property type="match status" value="1"/>
</dbReference>
<name>A0A401IT87_9LACO</name>
<gene>
    <name evidence="5" type="primary">menE</name>
    <name evidence="8" type="ORF">LFYK43_12010</name>
</gene>
<keyword evidence="1 5" id="KW-0474">Menaquinone biosynthesis</keyword>
<feature type="domain" description="AMP-dependent synthetase/ligase" evidence="6">
    <location>
        <begin position="6"/>
        <end position="338"/>
    </location>
</feature>
<dbReference type="GO" id="GO:0008756">
    <property type="term" value="F:o-succinylbenzoate-CoA ligase activity"/>
    <property type="evidence" value="ECO:0007669"/>
    <property type="project" value="UniProtKB-UniRule"/>
</dbReference>
<protein>
    <recommendedName>
        <fullName evidence="5">2-succinylbenzoate--CoA ligase</fullName>
        <ecNumber evidence="5">6.2.1.26</ecNumber>
    </recommendedName>
    <alternativeName>
        <fullName evidence="5">o-succinylbenzoyl-CoA synthetase</fullName>
        <shortName evidence="5">OSB-CoA synthetase</shortName>
    </alternativeName>
</protein>
<reference evidence="8 9" key="1">
    <citation type="journal article" date="2019" name="Int. J. Syst. Evol. Microbiol.">
        <title>Lactobacillus salitolerans sp. nov., a novel lactic acid bacterium isolated from spent mushroom substrates.</title>
        <authorList>
            <person name="Tohno M."/>
            <person name="Tanizawa Y."/>
            <person name="Kojima Y."/>
            <person name="Sakamoto M."/>
            <person name="Nakamura Y."/>
            <person name="Ohkuma M."/>
            <person name="Kobayashi H."/>
        </authorList>
    </citation>
    <scope>NUCLEOTIDE SEQUENCE [LARGE SCALE GENOMIC DNA]</scope>
    <source>
        <strain evidence="8 9">YK43</strain>
    </source>
</reference>
<dbReference type="GO" id="GO:0031956">
    <property type="term" value="F:medium-chain fatty acid-CoA ligase activity"/>
    <property type="evidence" value="ECO:0007669"/>
    <property type="project" value="TreeGrafter"/>
</dbReference>
<dbReference type="InterPro" id="IPR020845">
    <property type="entry name" value="AMP-binding_CS"/>
</dbReference>
<comment type="function">
    <text evidence="5">Converts 2-succinylbenzoate (OSB) to 2-succinylbenzoyl-CoA (OSB-CoA).</text>
</comment>
<dbReference type="InterPro" id="IPR010192">
    <property type="entry name" value="MenE"/>
</dbReference>
<evidence type="ECO:0000259" key="7">
    <source>
        <dbReference type="Pfam" id="PF13193"/>
    </source>
</evidence>
<dbReference type="GO" id="GO:0005524">
    <property type="term" value="F:ATP binding"/>
    <property type="evidence" value="ECO:0007669"/>
    <property type="project" value="UniProtKB-KW"/>
</dbReference>
<dbReference type="RefSeq" id="WP_124976437.1">
    <property type="nucleotide sequence ID" value="NZ_BFFP01000017.1"/>
</dbReference>
<comment type="pathway">
    <text evidence="5">Quinol/quinone metabolism; menaquinone biosynthesis.</text>
</comment>
<dbReference type="SUPFAM" id="SSF56801">
    <property type="entry name" value="Acetyl-CoA synthetase-like"/>
    <property type="match status" value="1"/>
</dbReference>
<dbReference type="Pfam" id="PF00501">
    <property type="entry name" value="AMP-binding"/>
    <property type="match status" value="1"/>
</dbReference>
<dbReference type="GO" id="GO:0006631">
    <property type="term" value="P:fatty acid metabolic process"/>
    <property type="evidence" value="ECO:0007669"/>
    <property type="project" value="TreeGrafter"/>
</dbReference>
<dbReference type="OrthoDB" id="9762242at2"/>
<dbReference type="UniPathway" id="UPA00079"/>
<dbReference type="GO" id="GO:0009234">
    <property type="term" value="P:menaquinone biosynthetic process"/>
    <property type="evidence" value="ECO:0007669"/>
    <property type="project" value="UniProtKB-UniRule"/>
</dbReference>
<evidence type="ECO:0000259" key="6">
    <source>
        <dbReference type="Pfam" id="PF00501"/>
    </source>
</evidence>
<keyword evidence="9" id="KW-1185">Reference proteome</keyword>
<feature type="domain" description="AMP-binding enzyme C-terminal" evidence="7">
    <location>
        <begin position="389"/>
        <end position="463"/>
    </location>
</feature>
<evidence type="ECO:0000256" key="4">
    <source>
        <dbReference type="ARBA" id="ARBA00022840"/>
    </source>
</evidence>
<keyword evidence="2 5" id="KW-0436">Ligase</keyword>
<sequence length="483" mass="53302">MDNWLKKQALLSGDKLAVTDGTNNLTFAELNQRATQIAGQLNSLGLLQNERIALLTNNTLAGYLTAMAILTAGHTIVWLNRRLSTAELNYQLTDSQVDFCLFEPGLETTGLLVKTVSLTDLFAAPVTQNTLQAEFKETEPASIMYTSGTTGRPKGVVQTFGNHLNSALASALNMGVSPADEWLCTVPIFHISGFSIMMRGLIYGMTVRLVEHFDAREIHKILVEEPITMISVVPYMLKKLLRLKDDTKAAYNQRFQGMLLGGGPIDRSTLELCEQLKIPVVQSYGMTETCSQIIALSFADAANHIGSSGKPLFLTQLRIASKTSEIQVKTPALTPGYLGQPAKYTAKITPDGWFKTGDVGHLDEDGFLYVDGRSDDMIISGGENIFPDEIESVYADCDQLEEMAVIGIDDELWEQKPIAFIVSKSNELSAQALLDYGRARLAHYKVPRTFYVLDHLPYNASGKLQRYKLHELLASKTPVQQLK</sequence>
<comment type="similarity">
    <text evidence="5">Belongs to the ATP-dependent AMP-binding enzyme family. MenE subfamily.</text>
</comment>
<dbReference type="Gene3D" id="3.40.50.12780">
    <property type="entry name" value="N-terminal domain of ligase-like"/>
    <property type="match status" value="1"/>
</dbReference>
<comment type="catalytic activity">
    <reaction evidence="5">
        <text>2-succinylbenzoate + ATP + CoA = 2-succinylbenzoyl-CoA + AMP + diphosphate</text>
        <dbReference type="Rhea" id="RHEA:17009"/>
        <dbReference type="ChEBI" id="CHEBI:18325"/>
        <dbReference type="ChEBI" id="CHEBI:30616"/>
        <dbReference type="ChEBI" id="CHEBI:33019"/>
        <dbReference type="ChEBI" id="CHEBI:57287"/>
        <dbReference type="ChEBI" id="CHEBI:57364"/>
        <dbReference type="ChEBI" id="CHEBI:456215"/>
        <dbReference type="EC" id="6.2.1.26"/>
    </reaction>
</comment>
<dbReference type="AlphaFoldDB" id="A0A401IT87"/>
<comment type="caution">
    <text evidence="8">The sequence shown here is derived from an EMBL/GenBank/DDBJ whole genome shotgun (WGS) entry which is preliminary data.</text>
</comment>
<dbReference type="Pfam" id="PF13193">
    <property type="entry name" value="AMP-binding_C"/>
    <property type="match status" value="1"/>
</dbReference>
<evidence type="ECO:0000313" key="9">
    <source>
        <dbReference type="Proteomes" id="UP000286848"/>
    </source>
</evidence>
<dbReference type="NCBIfam" id="TIGR01923">
    <property type="entry name" value="menE"/>
    <property type="match status" value="1"/>
</dbReference>
<dbReference type="Proteomes" id="UP000286848">
    <property type="component" value="Unassembled WGS sequence"/>
</dbReference>
<dbReference type="HAMAP" id="MF_00731">
    <property type="entry name" value="MenE"/>
    <property type="match status" value="1"/>
</dbReference>
<evidence type="ECO:0000256" key="2">
    <source>
        <dbReference type="ARBA" id="ARBA00022598"/>
    </source>
</evidence>
<dbReference type="NCBIfam" id="NF002966">
    <property type="entry name" value="PRK03640.1"/>
    <property type="match status" value="1"/>
</dbReference>